<evidence type="ECO:0000256" key="2">
    <source>
        <dbReference type="ARBA" id="ARBA00004922"/>
    </source>
</evidence>
<dbReference type="GO" id="GO:0005975">
    <property type="term" value="P:carbohydrate metabolic process"/>
    <property type="evidence" value="ECO:0007669"/>
    <property type="project" value="InterPro"/>
</dbReference>
<keyword evidence="6 12" id="KW-0812">Transmembrane</keyword>
<dbReference type="PANTHER" id="PTHR19300:SF42">
    <property type="entry name" value="BETA-1,4-GALACTOSYLTRANSFERASE"/>
    <property type="match status" value="1"/>
</dbReference>
<evidence type="ECO:0000256" key="5">
    <source>
        <dbReference type="ARBA" id="ARBA00022679"/>
    </source>
</evidence>
<evidence type="ECO:0000256" key="4">
    <source>
        <dbReference type="ARBA" id="ARBA00022676"/>
    </source>
</evidence>
<evidence type="ECO:0000256" key="1">
    <source>
        <dbReference type="ARBA" id="ARBA00004323"/>
    </source>
</evidence>
<proteinExistence type="inferred from homology"/>
<dbReference type="GO" id="GO:0008378">
    <property type="term" value="F:galactosyltransferase activity"/>
    <property type="evidence" value="ECO:0007669"/>
    <property type="project" value="TreeGrafter"/>
</dbReference>
<dbReference type="InterPro" id="IPR027995">
    <property type="entry name" value="Galactosyl_T_N"/>
</dbReference>
<dbReference type="PRINTS" id="PR02050">
    <property type="entry name" value="B14GALTRFASE"/>
</dbReference>
<dbReference type="AlphaFoldDB" id="A0A8C3JST0"/>
<name>A0A8C3JST0_9CHAR</name>
<evidence type="ECO:0000313" key="16">
    <source>
        <dbReference type="Proteomes" id="UP000694419"/>
    </source>
</evidence>
<dbReference type="EC" id="2.4.1.-" evidence="12"/>
<protein>
    <recommendedName>
        <fullName evidence="12">Beta-1,4-galactosyltransferase</fullName>
        <shortName evidence="12">Beta-1,4-GalTase</shortName>
        <ecNumber evidence="12">2.4.1.-</ecNumber>
    </recommendedName>
</protein>
<evidence type="ECO:0000256" key="12">
    <source>
        <dbReference type="RuleBase" id="RU368121"/>
    </source>
</evidence>
<dbReference type="GO" id="GO:0032580">
    <property type="term" value="C:Golgi cisterna membrane"/>
    <property type="evidence" value="ECO:0007669"/>
    <property type="project" value="UniProtKB-UniRule"/>
</dbReference>
<evidence type="ECO:0000256" key="7">
    <source>
        <dbReference type="ARBA" id="ARBA00022968"/>
    </source>
</evidence>
<keyword evidence="4 12" id="KW-0328">Glycosyltransferase</keyword>
<dbReference type="CDD" id="cd00899">
    <property type="entry name" value="b4GalT"/>
    <property type="match status" value="1"/>
</dbReference>
<comment type="function">
    <text evidence="12">Responsible for the synthesis of complex-type N-linked oligosaccharides in many glycoproteins as well as the carbohydrate moieties of glycolipids.</text>
</comment>
<dbReference type="Pfam" id="PF13733">
    <property type="entry name" value="Glyco_transf_7N"/>
    <property type="match status" value="1"/>
</dbReference>
<keyword evidence="12" id="KW-0479">Metal-binding</keyword>
<reference evidence="15" key="2">
    <citation type="submission" date="2025-09" db="UniProtKB">
        <authorList>
            <consortium name="Ensembl"/>
        </authorList>
    </citation>
    <scope>IDENTIFICATION</scope>
</reference>
<dbReference type="SUPFAM" id="SSF53448">
    <property type="entry name" value="Nucleotide-diphospho-sugar transferases"/>
    <property type="match status" value="1"/>
</dbReference>
<comment type="cofactor">
    <cofactor evidence="12">
        <name>Mn(2+)</name>
        <dbReference type="ChEBI" id="CHEBI:29035"/>
    </cofactor>
</comment>
<dbReference type="Proteomes" id="UP000694419">
    <property type="component" value="Unplaced"/>
</dbReference>
<feature type="domain" description="Galactosyltransferase C-terminal" evidence="13">
    <location>
        <begin position="210"/>
        <end position="284"/>
    </location>
</feature>
<sequence length="402" mass="46523">MSLSRVENPCFLLFLFVFQAILILILYRGGPSNVFREFLDSRPVLDYSKTHDVYTNLSLFTPAPNEEAMPYCSVQSPIFVGPLTITFELLPSERMIIKKNPFVQSGGRYRPPHCLARYKSAILVAYRNQEKYLHHLLYYIHPFLQRQQLSYSIYLIQQVGNGTFNRAKLLNVGVREALRDEDWDCLLLHDVDLVPENDYNLYVCDEYYPKHMASAMDKFQYTLPYKSFFGGVSALTPEHYMKMNGFPNTYWGSGGENDDIATRIQLAGMKIVRTSPHLGRYKVMNYNEETETQEPWRRPAPRHNTRKTWKDDGMNSLEFKLLSRTKHPLYTNITVDIGGRLQGSLYNHQPRQASPYLSTANSVTSSLQDLPKRKGMSQVQLQCALWVIRFGFHTKTTTPTKL</sequence>
<comment type="subcellular location">
    <subcellularLocation>
        <location evidence="1 12">Golgi apparatus membrane</location>
        <topology evidence="1 12">Single-pass type II membrane protein</topology>
    </subcellularLocation>
</comment>
<evidence type="ECO:0000259" key="13">
    <source>
        <dbReference type="Pfam" id="PF02709"/>
    </source>
</evidence>
<dbReference type="UniPathway" id="UPA00378"/>
<evidence type="ECO:0000256" key="3">
    <source>
        <dbReference type="ARBA" id="ARBA00005735"/>
    </source>
</evidence>
<evidence type="ECO:0000313" key="15">
    <source>
        <dbReference type="Ensembl" id="ENSCPGP00000012651.1"/>
    </source>
</evidence>
<evidence type="ECO:0000256" key="10">
    <source>
        <dbReference type="ARBA" id="ARBA00023180"/>
    </source>
</evidence>
<dbReference type="PANTHER" id="PTHR19300">
    <property type="entry name" value="BETA-1,4-GALACTOSYLTRANSFERASE"/>
    <property type="match status" value="1"/>
</dbReference>
<feature type="domain" description="Galactosyltransferase N-terminal" evidence="14">
    <location>
        <begin position="72"/>
        <end position="205"/>
    </location>
</feature>
<evidence type="ECO:0000256" key="11">
    <source>
        <dbReference type="ARBA" id="ARBA00023211"/>
    </source>
</evidence>
<keyword evidence="8 12" id="KW-1133">Transmembrane helix</keyword>
<dbReference type="GO" id="GO:0046872">
    <property type="term" value="F:metal ion binding"/>
    <property type="evidence" value="ECO:0007669"/>
    <property type="project" value="UniProtKB-UniRule"/>
</dbReference>
<reference evidence="15" key="1">
    <citation type="submission" date="2025-08" db="UniProtKB">
        <authorList>
            <consortium name="Ensembl"/>
        </authorList>
    </citation>
    <scope>IDENTIFICATION</scope>
</reference>
<keyword evidence="10 12" id="KW-0325">Glycoprotein</keyword>
<evidence type="ECO:0000259" key="14">
    <source>
        <dbReference type="Pfam" id="PF13733"/>
    </source>
</evidence>
<dbReference type="GO" id="GO:0000139">
    <property type="term" value="C:Golgi membrane"/>
    <property type="evidence" value="ECO:0007669"/>
    <property type="project" value="UniProtKB-SubCell"/>
</dbReference>
<dbReference type="InterPro" id="IPR027791">
    <property type="entry name" value="Galactosyl_T_C"/>
</dbReference>
<feature type="transmembrane region" description="Helical" evidence="12">
    <location>
        <begin position="12"/>
        <end position="30"/>
    </location>
</feature>
<dbReference type="InterPro" id="IPR029044">
    <property type="entry name" value="Nucleotide-diphossugar_trans"/>
</dbReference>
<dbReference type="Ensembl" id="ENSCPGT00000013869.1">
    <property type="protein sequence ID" value="ENSCPGP00000012651.1"/>
    <property type="gene ID" value="ENSCPGG00000008989.1"/>
</dbReference>
<dbReference type="Gene3D" id="3.90.550.10">
    <property type="entry name" value="Spore Coat Polysaccharide Biosynthesis Protein SpsA, Chain A"/>
    <property type="match status" value="1"/>
</dbReference>
<keyword evidence="5 12" id="KW-0808">Transferase</keyword>
<keyword evidence="9 12" id="KW-0472">Membrane</keyword>
<comment type="similarity">
    <text evidence="3 12">Belongs to the glycosyltransferase 7 family.</text>
</comment>
<evidence type="ECO:0000256" key="9">
    <source>
        <dbReference type="ARBA" id="ARBA00023136"/>
    </source>
</evidence>
<comment type="pathway">
    <text evidence="2 12">Protein modification; protein glycosylation.</text>
</comment>
<keyword evidence="12" id="KW-0333">Golgi apparatus</keyword>
<dbReference type="Pfam" id="PF02709">
    <property type="entry name" value="Glyco_transf_7C"/>
    <property type="match status" value="1"/>
</dbReference>
<keyword evidence="7 12" id="KW-0735">Signal-anchor</keyword>
<keyword evidence="16" id="KW-1185">Reference proteome</keyword>
<organism evidence="15 16">
    <name type="scientific">Calidris pygmaea</name>
    <name type="common">Spoon-billed sandpiper</name>
    <dbReference type="NCBI Taxonomy" id="425635"/>
    <lineage>
        <taxon>Eukaryota</taxon>
        <taxon>Metazoa</taxon>
        <taxon>Chordata</taxon>
        <taxon>Craniata</taxon>
        <taxon>Vertebrata</taxon>
        <taxon>Euteleostomi</taxon>
        <taxon>Archelosauria</taxon>
        <taxon>Archosauria</taxon>
        <taxon>Dinosauria</taxon>
        <taxon>Saurischia</taxon>
        <taxon>Theropoda</taxon>
        <taxon>Coelurosauria</taxon>
        <taxon>Aves</taxon>
        <taxon>Neognathae</taxon>
        <taxon>Neoaves</taxon>
        <taxon>Charadriiformes</taxon>
        <taxon>Scolopacidae</taxon>
        <taxon>Calidris</taxon>
    </lineage>
</organism>
<dbReference type="InterPro" id="IPR003859">
    <property type="entry name" value="Galactosyl_T"/>
</dbReference>
<keyword evidence="11 12" id="KW-0464">Manganese</keyword>
<evidence type="ECO:0000256" key="6">
    <source>
        <dbReference type="ARBA" id="ARBA00022692"/>
    </source>
</evidence>
<evidence type="ECO:0000256" key="8">
    <source>
        <dbReference type="ARBA" id="ARBA00022989"/>
    </source>
</evidence>
<accession>A0A8C3JST0</accession>